<dbReference type="SUPFAM" id="SSF75005">
    <property type="entry name" value="Arabinanase/levansucrase/invertase"/>
    <property type="match status" value="2"/>
</dbReference>
<dbReference type="STRING" id="1285928.SAMN04487894_101470"/>
<keyword evidence="1" id="KW-0378">Hydrolase</keyword>
<protein>
    <submittedName>
        <fullName evidence="1">Glycosyl hydrolases family 43</fullName>
    </submittedName>
</protein>
<sequence>MSNKDTIAVWRNIGAVLYQIIKKGMAPCCIWICCIAPSLAQVPAEKDMAAYLMVYFKDDTHGLYFALSKDGYSFTDVNNGRPVISGDSIAEQKGIRDPYIMRGNDGYFYMAMTDLHIFAQKAGLRNTEWERDGKEFGWGNNRGLVLMRSKDLLHWSHSVLRVDKAFPGWEHMGCAWAPELIYDDKEEKIMLYFTMRFGNGLNKLYYTWLNKTFTGLETEPQQLFQYPKYNRNFIDGDIVKANGRYHLFYVPHDGVPGIKQAVSDRLNGGYRYEEAYCDPEPGACEAPNAWKRIGENKWVLMYDIYGINPHNFGFSETADFVHFTNLGHFNEGVMKATNFVSPKHGSVIHLTQKEAGRLAAHWGLKIF</sequence>
<dbReference type="EMBL" id="FMZO01000001">
    <property type="protein sequence ID" value="SDC15573.1"/>
    <property type="molecule type" value="Genomic_DNA"/>
</dbReference>
<dbReference type="PANTHER" id="PTHR43301">
    <property type="entry name" value="ARABINAN ENDO-1,5-ALPHA-L-ARABINOSIDASE"/>
    <property type="match status" value="1"/>
</dbReference>
<reference evidence="2" key="1">
    <citation type="submission" date="2016-10" db="EMBL/GenBank/DDBJ databases">
        <authorList>
            <person name="Varghese N."/>
            <person name="Submissions S."/>
        </authorList>
    </citation>
    <scope>NUCLEOTIDE SEQUENCE [LARGE SCALE GENOMIC DNA]</scope>
    <source>
        <strain evidence="2">DSM 25811 / CCM 8410 / LMG 26954 / E90</strain>
    </source>
</reference>
<dbReference type="OrthoDB" id="9801455at2"/>
<dbReference type="PANTHER" id="PTHR43301:SF3">
    <property type="entry name" value="ARABINAN ENDO-1,5-ALPHA-L-ARABINOSIDASE A-RELATED"/>
    <property type="match status" value="1"/>
</dbReference>
<dbReference type="Proteomes" id="UP000198757">
    <property type="component" value="Unassembled WGS sequence"/>
</dbReference>
<organism evidence="1 2">
    <name type="scientific">Niabella drilacis (strain DSM 25811 / CCM 8410 / CCUG 62505 / LMG 26954 / E90)</name>
    <dbReference type="NCBI Taxonomy" id="1285928"/>
    <lineage>
        <taxon>Bacteria</taxon>
        <taxon>Pseudomonadati</taxon>
        <taxon>Bacteroidota</taxon>
        <taxon>Chitinophagia</taxon>
        <taxon>Chitinophagales</taxon>
        <taxon>Chitinophagaceae</taxon>
        <taxon>Niabella</taxon>
    </lineage>
</organism>
<dbReference type="RefSeq" id="WP_143019635.1">
    <property type="nucleotide sequence ID" value="NZ_FMZO01000001.1"/>
</dbReference>
<dbReference type="GO" id="GO:0016787">
    <property type="term" value="F:hydrolase activity"/>
    <property type="evidence" value="ECO:0007669"/>
    <property type="project" value="UniProtKB-KW"/>
</dbReference>
<dbReference type="AlphaFoldDB" id="A0A1G6JAA3"/>
<keyword evidence="2" id="KW-1185">Reference proteome</keyword>
<dbReference type="Gene3D" id="2.115.10.20">
    <property type="entry name" value="Glycosyl hydrolase domain, family 43"/>
    <property type="match status" value="2"/>
</dbReference>
<accession>A0A1G6JAA3</accession>
<dbReference type="CDD" id="cd08983">
    <property type="entry name" value="GH43_Bt3655-like"/>
    <property type="match status" value="1"/>
</dbReference>
<name>A0A1G6JAA3_NIADE</name>
<proteinExistence type="predicted"/>
<dbReference type="InterPro" id="IPR050727">
    <property type="entry name" value="GH43_arabinanases"/>
</dbReference>
<gene>
    <name evidence="1" type="ORF">SAMN04487894_101470</name>
</gene>
<dbReference type="InterPro" id="IPR023296">
    <property type="entry name" value="Glyco_hydro_beta-prop_sf"/>
</dbReference>
<evidence type="ECO:0000313" key="1">
    <source>
        <dbReference type="EMBL" id="SDC15573.1"/>
    </source>
</evidence>
<evidence type="ECO:0000313" key="2">
    <source>
        <dbReference type="Proteomes" id="UP000198757"/>
    </source>
</evidence>